<name>A0ABQ9YB81_9EUKA</name>
<evidence type="ECO:0000256" key="2">
    <source>
        <dbReference type="SAM" id="MobiDB-lite"/>
    </source>
</evidence>
<feature type="region of interest" description="Disordered" evidence="2">
    <location>
        <begin position="378"/>
        <end position="401"/>
    </location>
</feature>
<keyword evidence="3" id="KW-0472">Membrane</keyword>
<protein>
    <submittedName>
        <fullName evidence="4">Uncharacterized protein</fullName>
    </submittedName>
</protein>
<gene>
    <name evidence="4" type="ORF">BLNAU_4118</name>
</gene>
<feature type="coiled-coil region" evidence="1">
    <location>
        <begin position="107"/>
        <end position="166"/>
    </location>
</feature>
<sequence>MRDSNLLEEVNQHKMGRLIQSILQILNECLKNDISVVNRRMLHSSLSTLAKSSSLPKTIRVGIGQCLVSLESIEDGPFVLVDADELKSMEEVTRILVAQNATFEQSRAELERRSSEMTRHKNELETRIKELRVELAVEKRSAESERAKMEDEKKEMSEKMERMRMMMRTEWVGTEALQTLDKTAHTLTPSLITLTPNSITLISNSITRPPNSITQIIKLENGEWRTAFTLPIDEGEWELKIRGNNTFWALSVFFSLLIFSALGFVRYPLPENATQRHCGSYHSGIGGDFILWDGGMWKGGEFKPAGTNMRCDQVGQTAAIRVNMSTRTARLFVDDEEQPGIFTDIPSPLCLGITTGFLAENQSVEVLWLKQPMMMPQMPPQQQLISPNQQMHQQQPPQQRQFPNSLNIQQNYQQYSNQPLPQNMSHQSRSTLRIEPFNLNQLFDPEANQRRRGGFP</sequence>
<feature type="region of interest" description="Disordered" evidence="2">
    <location>
        <begin position="437"/>
        <end position="456"/>
    </location>
</feature>
<comment type="caution">
    <text evidence="4">The sequence shown here is derived from an EMBL/GenBank/DDBJ whole genome shotgun (WGS) entry which is preliminary data.</text>
</comment>
<evidence type="ECO:0000256" key="3">
    <source>
        <dbReference type="SAM" id="Phobius"/>
    </source>
</evidence>
<evidence type="ECO:0000256" key="1">
    <source>
        <dbReference type="SAM" id="Coils"/>
    </source>
</evidence>
<accession>A0ABQ9YB81</accession>
<organism evidence="4 5">
    <name type="scientific">Blattamonas nauphoetae</name>
    <dbReference type="NCBI Taxonomy" id="2049346"/>
    <lineage>
        <taxon>Eukaryota</taxon>
        <taxon>Metamonada</taxon>
        <taxon>Preaxostyla</taxon>
        <taxon>Oxymonadida</taxon>
        <taxon>Blattamonas</taxon>
    </lineage>
</organism>
<proteinExistence type="predicted"/>
<evidence type="ECO:0000313" key="5">
    <source>
        <dbReference type="Proteomes" id="UP001281761"/>
    </source>
</evidence>
<keyword evidence="1" id="KW-0175">Coiled coil</keyword>
<dbReference type="Proteomes" id="UP001281761">
    <property type="component" value="Unassembled WGS sequence"/>
</dbReference>
<reference evidence="4 5" key="1">
    <citation type="journal article" date="2022" name="bioRxiv">
        <title>Genomics of Preaxostyla Flagellates Illuminates Evolutionary Transitions and the Path Towards Mitochondrial Loss.</title>
        <authorList>
            <person name="Novak L.V.F."/>
            <person name="Treitli S.C."/>
            <person name="Pyrih J."/>
            <person name="Halakuc P."/>
            <person name="Pipaliya S.V."/>
            <person name="Vacek V."/>
            <person name="Brzon O."/>
            <person name="Soukal P."/>
            <person name="Eme L."/>
            <person name="Dacks J.B."/>
            <person name="Karnkowska A."/>
            <person name="Elias M."/>
            <person name="Hampl V."/>
        </authorList>
    </citation>
    <scope>NUCLEOTIDE SEQUENCE [LARGE SCALE GENOMIC DNA]</scope>
    <source>
        <strain evidence="4">NAU3</strain>
        <tissue evidence="4">Gut</tissue>
    </source>
</reference>
<keyword evidence="5" id="KW-1185">Reference proteome</keyword>
<feature type="transmembrane region" description="Helical" evidence="3">
    <location>
        <begin position="247"/>
        <end position="269"/>
    </location>
</feature>
<dbReference type="EMBL" id="JARBJD010000019">
    <property type="protein sequence ID" value="KAK2961031.1"/>
    <property type="molecule type" value="Genomic_DNA"/>
</dbReference>
<keyword evidence="3" id="KW-1133">Transmembrane helix</keyword>
<keyword evidence="3" id="KW-0812">Transmembrane</keyword>
<evidence type="ECO:0000313" key="4">
    <source>
        <dbReference type="EMBL" id="KAK2961031.1"/>
    </source>
</evidence>